<gene>
    <name evidence="15" type="primary">uvrA_12</name>
    <name evidence="15" type="ORF">GALL_280830</name>
</gene>
<evidence type="ECO:0000256" key="4">
    <source>
        <dbReference type="ARBA" id="ARBA00022737"/>
    </source>
</evidence>
<keyword evidence="7" id="KW-0228">DNA excision</keyword>
<comment type="subcellular location">
    <subcellularLocation>
        <location evidence="1">Cytoplasm</location>
    </subcellularLocation>
</comment>
<keyword evidence="10" id="KW-0067">ATP-binding</keyword>
<dbReference type="GO" id="GO:0004518">
    <property type="term" value="F:nuclease activity"/>
    <property type="evidence" value="ECO:0007669"/>
    <property type="project" value="UniProtKB-KW"/>
</dbReference>
<dbReference type="GO" id="GO:0005524">
    <property type="term" value="F:ATP binding"/>
    <property type="evidence" value="ECO:0007669"/>
    <property type="project" value="UniProtKB-KW"/>
</dbReference>
<keyword evidence="6" id="KW-0227">DNA damage</keyword>
<dbReference type="InterPro" id="IPR041102">
    <property type="entry name" value="UvrA_inter"/>
</dbReference>
<evidence type="ECO:0000256" key="13">
    <source>
        <dbReference type="ARBA" id="ARBA00023204"/>
    </source>
</evidence>
<sequence length="1023" mass="110619">MKTPPLYSRLHDARPLGGQTMRHVENRPPVRTVLAWHPCAVRGKPPRAYSCVLSSIAAMNAQDRLALIDTASDATAAPPAASIRVRGARTHNLKNISLDIPRNSLVVVTGLSGSGKSSLAFDTLYAEGQRRYVESLSAYARQFLQRMEKPDVDVIEGLAPAISIEQKSASHNPRSTVGTVTEIYDYVRLLWARAGVPHCPNHPTQALQAQTVSQMVDALLARPPGQKLALLASVVDGRKGGHAELLAALRAQGYVRFRVDGRIVEAENLPALDDGARHSLEVVVDRVKTGGDIRQRLAESLEAALRLSDGRAVALDLDTGEEQGFNSRFACPICGTALPDLEPRLFSFNNPAGACPGCDGLGQVELFDPALVVAHPELSLGSGAIRGWDRRNRFYFEQLQALAAHDGFDLDTPFEQLPEAAQQRLLHGTGSDKITFTSLDPKGKTVTRQHPFEGVLPNLERRWRETDTIAVREELSRLRSVHTCPDCGGSRLKREARLVTVGELTLPELGHMTLRQAQAWFDALQLEGARAEIAARIVREIATRLRFLNDVGLSYLTLERSADTLSGGEAQRIRLASQIGSGLTGVMYVLDEPSIGLHQRDNDRLIAMLKRLRDLGNSVIVVEHDEDMIRAADHVVDMGPGAGVHGGEVVSQGTPAQITADPASLTGAYLSGRKRIAPGGSRRNPGEQWLELIGARGNNLQDVTARIPLGLFTCITGVSGSGKSTLVNDTLYAAAAAALNGAHTEPAPFDALHGLDKLDKVIAVDQSPLGRTPRSNPATYTGLFTPLRELFAQTNLSRERGYDAGRFSFNVKGGRCEACQGDGLVKVEMHFLPDLYVPCNVCHGRRYNRETLDVVWHGLNIAQVLDLTVDQALEHFSAVPAIARKLQTLQEVGLGYIRLGQSATTLSGGEAQRVKLALELSRRDTGRTLYILDEPTTGLHFADIDLLLKVLLRLRDAGNTIVVIEHNLDVIASSDWVVDLGPEGGSGGGRLVAAGPPAQLAAEPASHTGHYLARLLRQQAAAA</sequence>
<proteinExistence type="inferred from homology"/>
<evidence type="ECO:0000256" key="12">
    <source>
        <dbReference type="ARBA" id="ARBA00023125"/>
    </source>
</evidence>
<evidence type="ECO:0000313" key="15">
    <source>
        <dbReference type="EMBL" id="OIQ90036.1"/>
    </source>
</evidence>
<dbReference type="InterPro" id="IPR017871">
    <property type="entry name" value="ABC_transporter-like_CS"/>
</dbReference>
<keyword evidence="4" id="KW-0677">Repeat</keyword>
<dbReference type="Gene3D" id="1.10.8.280">
    <property type="entry name" value="ABC transporter ATPase domain-like"/>
    <property type="match status" value="1"/>
</dbReference>
<dbReference type="GO" id="GO:0006289">
    <property type="term" value="P:nucleotide-excision repair"/>
    <property type="evidence" value="ECO:0007669"/>
    <property type="project" value="InterPro"/>
</dbReference>
<dbReference type="GO" id="GO:0008270">
    <property type="term" value="F:zinc ion binding"/>
    <property type="evidence" value="ECO:0007669"/>
    <property type="project" value="UniProtKB-KW"/>
</dbReference>
<keyword evidence="12" id="KW-0238">DNA-binding</keyword>
<keyword evidence="11" id="KW-0267">Excision nuclease</keyword>
<evidence type="ECO:0000256" key="10">
    <source>
        <dbReference type="ARBA" id="ARBA00022840"/>
    </source>
</evidence>
<dbReference type="Gene3D" id="3.30.1490.20">
    <property type="entry name" value="ATP-grasp fold, A domain"/>
    <property type="match status" value="1"/>
</dbReference>
<keyword evidence="13" id="KW-0234">DNA repair</keyword>
<dbReference type="GO" id="GO:0005737">
    <property type="term" value="C:cytoplasm"/>
    <property type="evidence" value="ECO:0007669"/>
    <property type="project" value="UniProtKB-SubCell"/>
</dbReference>
<dbReference type="SMART" id="SM00382">
    <property type="entry name" value="AAA"/>
    <property type="match status" value="1"/>
</dbReference>
<reference evidence="15" key="1">
    <citation type="submission" date="2016-10" db="EMBL/GenBank/DDBJ databases">
        <title>Sequence of Gallionella enrichment culture.</title>
        <authorList>
            <person name="Poehlein A."/>
            <person name="Muehling M."/>
            <person name="Daniel R."/>
        </authorList>
    </citation>
    <scope>NUCLEOTIDE SEQUENCE</scope>
</reference>
<evidence type="ECO:0000259" key="14">
    <source>
        <dbReference type="PROSITE" id="PS50893"/>
    </source>
</evidence>
<dbReference type="EMBL" id="MLJW01000307">
    <property type="protein sequence ID" value="OIQ90036.1"/>
    <property type="molecule type" value="Genomic_DNA"/>
</dbReference>
<evidence type="ECO:0000256" key="11">
    <source>
        <dbReference type="ARBA" id="ARBA00022881"/>
    </source>
</evidence>
<dbReference type="NCBIfam" id="NF001503">
    <property type="entry name" value="PRK00349.1"/>
    <property type="match status" value="1"/>
</dbReference>
<dbReference type="InterPro" id="IPR004602">
    <property type="entry name" value="UvrA"/>
</dbReference>
<comment type="caution">
    <text evidence="15">The sequence shown here is derived from an EMBL/GenBank/DDBJ whole genome shotgun (WGS) entry which is preliminary data.</text>
</comment>
<evidence type="ECO:0000256" key="9">
    <source>
        <dbReference type="ARBA" id="ARBA00022833"/>
    </source>
</evidence>
<dbReference type="Gene3D" id="3.40.50.300">
    <property type="entry name" value="P-loop containing nucleotide triphosphate hydrolases"/>
    <property type="match status" value="2"/>
</dbReference>
<dbReference type="GO" id="GO:0003677">
    <property type="term" value="F:DNA binding"/>
    <property type="evidence" value="ECO:0007669"/>
    <property type="project" value="UniProtKB-KW"/>
</dbReference>
<feature type="domain" description="ABC transporter" evidence="14">
    <location>
        <begin position="682"/>
        <end position="1013"/>
    </location>
</feature>
<dbReference type="PANTHER" id="PTHR43152:SF3">
    <property type="entry name" value="UVRABC SYSTEM PROTEIN A"/>
    <property type="match status" value="1"/>
</dbReference>
<evidence type="ECO:0000256" key="5">
    <source>
        <dbReference type="ARBA" id="ARBA00022741"/>
    </source>
</evidence>
<dbReference type="InterPro" id="IPR003439">
    <property type="entry name" value="ABC_transporter-like_ATP-bd"/>
</dbReference>
<evidence type="ECO:0000256" key="1">
    <source>
        <dbReference type="ARBA" id="ARBA00004496"/>
    </source>
</evidence>
<keyword evidence="2" id="KW-0963">Cytoplasm</keyword>
<dbReference type="InterPro" id="IPR003593">
    <property type="entry name" value="AAA+_ATPase"/>
</dbReference>
<dbReference type="InterPro" id="IPR013815">
    <property type="entry name" value="ATP_grasp_subdomain_1"/>
</dbReference>
<dbReference type="PROSITE" id="PS00211">
    <property type="entry name" value="ABC_TRANSPORTER_1"/>
    <property type="match status" value="2"/>
</dbReference>
<dbReference type="CDD" id="cd03271">
    <property type="entry name" value="ABC_UvrA_II"/>
    <property type="match status" value="1"/>
</dbReference>
<dbReference type="InterPro" id="IPR027417">
    <property type="entry name" value="P-loop_NTPase"/>
</dbReference>
<evidence type="ECO:0000256" key="6">
    <source>
        <dbReference type="ARBA" id="ARBA00022763"/>
    </source>
</evidence>
<dbReference type="GO" id="GO:0016887">
    <property type="term" value="F:ATP hydrolysis activity"/>
    <property type="evidence" value="ECO:0007669"/>
    <property type="project" value="InterPro"/>
</dbReference>
<dbReference type="HAMAP" id="MF_00205">
    <property type="entry name" value="UvrA"/>
    <property type="match status" value="1"/>
</dbReference>
<evidence type="ECO:0000256" key="8">
    <source>
        <dbReference type="ARBA" id="ARBA00022771"/>
    </source>
</evidence>
<dbReference type="Pfam" id="PF17755">
    <property type="entry name" value="UvrA_DNA-bind"/>
    <property type="match status" value="1"/>
</dbReference>
<protein>
    <submittedName>
        <fullName evidence="15">UvrABC system protein A</fullName>
    </submittedName>
</protein>
<dbReference type="GO" id="GO:0009380">
    <property type="term" value="C:excinuclease repair complex"/>
    <property type="evidence" value="ECO:0007669"/>
    <property type="project" value="InterPro"/>
</dbReference>
<organism evidence="15">
    <name type="scientific">mine drainage metagenome</name>
    <dbReference type="NCBI Taxonomy" id="410659"/>
    <lineage>
        <taxon>unclassified sequences</taxon>
        <taxon>metagenomes</taxon>
        <taxon>ecological metagenomes</taxon>
    </lineage>
</organism>
<dbReference type="AlphaFoldDB" id="A0A1J5RD41"/>
<keyword evidence="8" id="KW-0863">Zinc-finger</keyword>
<dbReference type="InterPro" id="IPR041552">
    <property type="entry name" value="UvrA_DNA-bd"/>
</dbReference>
<evidence type="ECO:0000256" key="7">
    <source>
        <dbReference type="ARBA" id="ARBA00022769"/>
    </source>
</evidence>
<dbReference type="PROSITE" id="PS50893">
    <property type="entry name" value="ABC_TRANSPORTER_2"/>
    <property type="match status" value="1"/>
</dbReference>
<evidence type="ECO:0000256" key="2">
    <source>
        <dbReference type="ARBA" id="ARBA00022490"/>
    </source>
</evidence>
<keyword evidence="9" id="KW-0862">Zinc</keyword>
<dbReference type="Gene3D" id="1.20.1580.10">
    <property type="entry name" value="ABC transporter ATPase like domain"/>
    <property type="match status" value="2"/>
</dbReference>
<dbReference type="NCBIfam" id="TIGR00630">
    <property type="entry name" value="uvra"/>
    <property type="match status" value="1"/>
</dbReference>
<dbReference type="PANTHER" id="PTHR43152">
    <property type="entry name" value="UVRABC SYSTEM PROTEIN A"/>
    <property type="match status" value="1"/>
</dbReference>
<dbReference type="SUPFAM" id="SSF52540">
    <property type="entry name" value="P-loop containing nucleoside triphosphate hydrolases"/>
    <property type="match status" value="2"/>
</dbReference>
<name>A0A1J5RD41_9ZZZZ</name>
<dbReference type="Pfam" id="PF17760">
    <property type="entry name" value="UvrA_inter"/>
    <property type="match status" value="1"/>
</dbReference>
<accession>A0A1J5RD41</accession>
<dbReference type="FunFam" id="1.20.1580.10:FF:000002">
    <property type="entry name" value="UvrABC system protein A"/>
    <property type="match status" value="1"/>
</dbReference>
<keyword evidence="3" id="KW-0479">Metal-binding</keyword>
<keyword evidence="5" id="KW-0547">Nucleotide-binding</keyword>
<evidence type="ECO:0000256" key="3">
    <source>
        <dbReference type="ARBA" id="ARBA00022723"/>
    </source>
</evidence>